<dbReference type="AlphaFoldDB" id="A0A9N9PAR9"/>
<gene>
    <name evidence="2" type="ORF">RFULGI_LOCUS18126</name>
</gene>
<reference evidence="2" key="1">
    <citation type="submission" date="2021-06" db="EMBL/GenBank/DDBJ databases">
        <authorList>
            <person name="Kallberg Y."/>
            <person name="Tangrot J."/>
            <person name="Rosling A."/>
        </authorList>
    </citation>
    <scope>NUCLEOTIDE SEQUENCE</scope>
    <source>
        <strain evidence="2">IN212</strain>
    </source>
</reference>
<dbReference type="EMBL" id="CAJVPZ010076915">
    <property type="protein sequence ID" value="CAG8804995.1"/>
    <property type="molecule type" value="Genomic_DNA"/>
</dbReference>
<protein>
    <submittedName>
        <fullName evidence="2">16206_t:CDS:1</fullName>
    </submittedName>
</protein>
<dbReference type="Proteomes" id="UP000789396">
    <property type="component" value="Unassembled WGS sequence"/>
</dbReference>
<feature type="non-terminal residue" evidence="2">
    <location>
        <position position="85"/>
    </location>
</feature>
<keyword evidence="3" id="KW-1185">Reference proteome</keyword>
<dbReference type="OrthoDB" id="1049195at2759"/>
<comment type="caution">
    <text evidence="2">The sequence shown here is derived from an EMBL/GenBank/DDBJ whole genome shotgun (WGS) entry which is preliminary data.</text>
</comment>
<dbReference type="GO" id="GO:0003676">
    <property type="term" value="F:nucleic acid binding"/>
    <property type="evidence" value="ECO:0007669"/>
    <property type="project" value="InterPro"/>
</dbReference>
<sequence>CRVYVGNLTYEVKWAQLKDFMRQVVFADVLVQPNGMSKDRETEAKFGTGLSIRPDRSLPVHNSNNSHHFANVGGGNAGRQIYVGN</sequence>
<evidence type="ECO:0000256" key="1">
    <source>
        <dbReference type="SAM" id="MobiDB-lite"/>
    </source>
</evidence>
<dbReference type="Gene3D" id="3.30.70.330">
    <property type="match status" value="1"/>
</dbReference>
<proteinExistence type="predicted"/>
<organism evidence="2 3">
    <name type="scientific">Racocetra fulgida</name>
    <dbReference type="NCBI Taxonomy" id="60492"/>
    <lineage>
        <taxon>Eukaryota</taxon>
        <taxon>Fungi</taxon>
        <taxon>Fungi incertae sedis</taxon>
        <taxon>Mucoromycota</taxon>
        <taxon>Glomeromycotina</taxon>
        <taxon>Glomeromycetes</taxon>
        <taxon>Diversisporales</taxon>
        <taxon>Gigasporaceae</taxon>
        <taxon>Racocetra</taxon>
    </lineage>
</organism>
<evidence type="ECO:0000313" key="2">
    <source>
        <dbReference type="EMBL" id="CAG8804995.1"/>
    </source>
</evidence>
<dbReference type="SUPFAM" id="SSF54928">
    <property type="entry name" value="RNA-binding domain, RBD"/>
    <property type="match status" value="1"/>
</dbReference>
<dbReference type="InterPro" id="IPR012677">
    <property type="entry name" value="Nucleotide-bd_a/b_plait_sf"/>
</dbReference>
<evidence type="ECO:0000313" key="3">
    <source>
        <dbReference type="Proteomes" id="UP000789396"/>
    </source>
</evidence>
<dbReference type="InterPro" id="IPR035979">
    <property type="entry name" value="RBD_domain_sf"/>
</dbReference>
<feature type="non-terminal residue" evidence="2">
    <location>
        <position position="1"/>
    </location>
</feature>
<name>A0A9N9PAR9_9GLOM</name>
<feature type="region of interest" description="Disordered" evidence="1">
    <location>
        <begin position="55"/>
        <end position="85"/>
    </location>
</feature>
<accession>A0A9N9PAR9</accession>